<dbReference type="GO" id="GO:0008168">
    <property type="term" value="F:methyltransferase activity"/>
    <property type="evidence" value="ECO:0007669"/>
    <property type="project" value="UniProtKB-KW"/>
</dbReference>
<evidence type="ECO:0000256" key="3">
    <source>
        <dbReference type="ARBA" id="ARBA00022679"/>
    </source>
</evidence>
<comment type="caution">
    <text evidence="4">The sequence shown here is derived from an EMBL/GenBank/DDBJ whole genome shotgun (WGS) entry which is preliminary data.</text>
</comment>
<dbReference type="InterPro" id="IPR010426">
    <property type="entry name" value="MTTB_MeTrfase"/>
</dbReference>
<dbReference type="EMBL" id="AFZX01000005">
    <property type="protein sequence ID" value="EHL09091.1"/>
    <property type="molecule type" value="Genomic_DNA"/>
</dbReference>
<keyword evidence="2 4" id="KW-0489">Methyltransferase</keyword>
<sequence length="486" mass="53405">MSIEGIQSYYKENKTQYTVITEEECEKIIASALRILEKTGILVKTEEIRNLFQEHGCQVEGELVRIPADLVKSSIQSTPQEVVLYDRFGHEAIRVGGPSCHFGNGPTNPYFNDFETGERRKVLKSDVAQSARVSDALPNIDFVMSLAGITDWDPRIADVCEMHEMLQNTTKPLVAWGIDAAGLKDQFEMCAAVVGGWDKLVEKPLLAVYTGNPISPLLFAEDSLEKTRYCAEVGVPVLYPADGQLGSIKPVTLAGTVACGLAENFAALVLTQLINKGVPYIGGVCVSTVSMTTGGLAIGSPEHCLGDSIVADLFHYLNLPKWSTGGATDSKIVDEQSAIESSMTILTAVLSGAHLVHDVGFLDCAMSADLNQIVLGDEIISYARRIGRGVQVDEETLALDVIDEIGPGGEYLSHPHTFKHFKQELWRPTLLDRNNYQTWAEEKKDMRTRIREKTRHILETHKVPPLPADVTAKLDKILESAQQRLK</sequence>
<reference evidence="4 5" key="1">
    <citation type="submission" date="2011-08" db="EMBL/GenBank/DDBJ databases">
        <authorList>
            <person name="Weinstock G."/>
            <person name="Sodergren E."/>
            <person name="Clifton S."/>
            <person name="Fulton L."/>
            <person name="Fulton B."/>
            <person name="Courtney L."/>
            <person name="Fronick C."/>
            <person name="Harrison M."/>
            <person name="Strong C."/>
            <person name="Farmer C."/>
            <person name="Delahaunty K."/>
            <person name="Markovic C."/>
            <person name="Hall O."/>
            <person name="Minx P."/>
            <person name="Tomlinson C."/>
            <person name="Mitreva M."/>
            <person name="Hou S."/>
            <person name="Chen J."/>
            <person name="Wollam A."/>
            <person name="Pepin K.H."/>
            <person name="Johnson M."/>
            <person name="Bhonagiri V."/>
            <person name="Zhang X."/>
            <person name="Suruliraj S."/>
            <person name="Warren W."/>
            <person name="Chinwalla A."/>
            <person name="Mardis E.R."/>
            <person name="Wilson R.K."/>
        </authorList>
    </citation>
    <scope>NUCLEOTIDE SEQUENCE [LARGE SCALE GENOMIC DNA]</scope>
    <source>
        <strain evidence="4 5">DP7</strain>
    </source>
</reference>
<evidence type="ECO:0000256" key="2">
    <source>
        <dbReference type="ARBA" id="ARBA00022603"/>
    </source>
</evidence>
<comment type="similarity">
    <text evidence="1">Belongs to the trimethylamine methyltransferase family.</text>
</comment>
<dbReference type="Pfam" id="PF06253">
    <property type="entry name" value="MTTB"/>
    <property type="match status" value="1"/>
</dbReference>
<dbReference type="InterPro" id="IPR038601">
    <property type="entry name" value="MttB-like_sf"/>
</dbReference>
<protein>
    <submittedName>
        <fullName evidence="4">Trimethylamine methyltransferase</fullName>
    </submittedName>
</protein>
<dbReference type="RefSeq" id="WP_005807962.1">
    <property type="nucleotide sequence ID" value="NZ_JH414436.1"/>
</dbReference>
<dbReference type="PATRIC" id="fig|537010.4.peg.114"/>
<gene>
    <name evidence="4" type="ORF">HMPREF0322_00122</name>
</gene>
<dbReference type="Gene3D" id="3.20.20.480">
    <property type="entry name" value="Trimethylamine methyltransferase-like"/>
    <property type="match status" value="1"/>
</dbReference>
<dbReference type="HOGENOM" id="CLU_033581_1_0_9"/>
<dbReference type="Proteomes" id="UP000004416">
    <property type="component" value="Unassembled WGS sequence"/>
</dbReference>
<dbReference type="AlphaFoldDB" id="G9XGQ6"/>
<dbReference type="GO" id="GO:0015948">
    <property type="term" value="P:methanogenesis"/>
    <property type="evidence" value="ECO:0007669"/>
    <property type="project" value="InterPro"/>
</dbReference>
<dbReference type="GO" id="GO:0032259">
    <property type="term" value="P:methylation"/>
    <property type="evidence" value="ECO:0007669"/>
    <property type="project" value="UniProtKB-KW"/>
</dbReference>
<accession>G9XGQ6</accession>
<proteinExistence type="inferred from homology"/>
<evidence type="ECO:0000256" key="1">
    <source>
        <dbReference type="ARBA" id="ARBA00007137"/>
    </source>
</evidence>
<keyword evidence="3 4" id="KW-0808">Transferase</keyword>
<organism evidence="4 5">
    <name type="scientific">Desulfitobacterium hafniense DP7</name>
    <dbReference type="NCBI Taxonomy" id="537010"/>
    <lineage>
        <taxon>Bacteria</taxon>
        <taxon>Bacillati</taxon>
        <taxon>Bacillota</taxon>
        <taxon>Clostridia</taxon>
        <taxon>Eubacteriales</taxon>
        <taxon>Desulfitobacteriaceae</taxon>
        <taxon>Desulfitobacterium</taxon>
    </lineage>
</organism>
<evidence type="ECO:0000313" key="4">
    <source>
        <dbReference type="EMBL" id="EHL09091.1"/>
    </source>
</evidence>
<name>G9XGQ6_DESHA</name>
<evidence type="ECO:0000313" key="5">
    <source>
        <dbReference type="Proteomes" id="UP000004416"/>
    </source>
</evidence>